<comment type="similarity">
    <text evidence="2 6">Belongs to the FPP/GGPP synthase family.</text>
</comment>
<protein>
    <submittedName>
        <fullName evidence="8">Polyprenyl synthetase family protein</fullName>
    </submittedName>
</protein>
<sequence>MKINVNTISSNAFLTRFEKYQRKLDKAILTELNKRKDSVFYEPLRNIMRGGKRLRPILLLLSFESVAEVKLNPLPAAVAVELIHLGSLIHDDIVDRDSMRRGRAAFHILYGYEMAILGADFILSMILDITTLYEDRRIAKALALATSRMCEGQIEEILAYKKREKLSFEEYVNIVYKKTASLFEASASIGAILGGAEEEEVKSLSDFGKMIGLAYQIRDDLTDLASSKINNLLMFLNETEHIQAISNSYILEAKNNLEKLKDSGARNLLLELANYVDRK</sequence>
<comment type="cofactor">
    <cofactor evidence="1">
        <name>Mg(2+)</name>
        <dbReference type="ChEBI" id="CHEBI:18420"/>
    </cofactor>
</comment>
<dbReference type="SFLD" id="SFLDS00005">
    <property type="entry name" value="Isoprenoid_Synthase_Type_I"/>
    <property type="match status" value="1"/>
</dbReference>
<dbReference type="InterPro" id="IPR000092">
    <property type="entry name" value="Polyprenyl_synt"/>
</dbReference>
<dbReference type="CDD" id="cd00685">
    <property type="entry name" value="Trans_IPPS_HT"/>
    <property type="match status" value="1"/>
</dbReference>
<dbReference type="GO" id="GO:0004659">
    <property type="term" value="F:prenyltransferase activity"/>
    <property type="evidence" value="ECO:0007669"/>
    <property type="project" value="InterPro"/>
</dbReference>
<dbReference type="AlphaFoldDB" id="A0AAF0D134"/>
<evidence type="ECO:0000256" key="1">
    <source>
        <dbReference type="ARBA" id="ARBA00001946"/>
    </source>
</evidence>
<dbReference type="PROSITE" id="PS00723">
    <property type="entry name" value="POLYPRENYL_SYNTHASE_1"/>
    <property type="match status" value="1"/>
</dbReference>
<dbReference type="Proteomes" id="UP000186851">
    <property type="component" value="Chromosome"/>
</dbReference>
<dbReference type="GO" id="GO:0008299">
    <property type="term" value="P:isoprenoid biosynthetic process"/>
    <property type="evidence" value="ECO:0007669"/>
    <property type="project" value="InterPro"/>
</dbReference>
<evidence type="ECO:0000256" key="3">
    <source>
        <dbReference type="ARBA" id="ARBA00022679"/>
    </source>
</evidence>
<keyword evidence="5" id="KW-0460">Magnesium</keyword>
<dbReference type="InterPro" id="IPR008949">
    <property type="entry name" value="Isoprenoid_synthase_dom_sf"/>
</dbReference>
<dbReference type="KEGG" id="oyw:OdinLCB4_004550"/>
<evidence type="ECO:0000256" key="4">
    <source>
        <dbReference type="ARBA" id="ARBA00022723"/>
    </source>
</evidence>
<reference evidence="8" key="1">
    <citation type="journal article" date="2017" name="Nature">
        <title>Asgard archaea illuminate the origin of eukaryotic cellular complexity.</title>
        <authorList>
            <person name="Zaremba-Niedzwiedzka K."/>
            <person name="Caceres E.F."/>
            <person name="Saw J.H."/>
            <person name="Backstrom D."/>
            <person name="Juzokaite L."/>
            <person name="Vancaester E."/>
            <person name="Seitz K.W."/>
            <person name="Anantharaman K."/>
            <person name="Starnawski P."/>
            <person name="Kjeldsen K.U."/>
            <person name="Scott M.B."/>
            <person name="Nunoura T."/>
            <person name="Banfield J.F."/>
            <person name="Schramm A."/>
            <person name="Baker B.J."/>
            <person name="Spang A."/>
            <person name="Ettema T.J.G."/>
        </authorList>
    </citation>
    <scope>NUCLEOTIDE SEQUENCE</scope>
    <source>
        <strain evidence="8">LCB_4</strain>
    </source>
</reference>
<dbReference type="InterPro" id="IPR033749">
    <property type="entry name" value="Polyprenyl_synt_CS"/>
</dbReference>
<evidence type="ECO:0000256" key="7">
    <source>
        <dbReference type="SAM" id="Phobius"/>
    </source>
</evidence>
<dbReference type="EMBL" id="CP091871">
    <property type="protein sequence ID" value="WEU39757.1"/>
    <property type="molecule type" value="Genomic_DNA"/>
</dbReference>
<keyword evidence="7" id="KW-0472">Membrane</keyword>
<evidence type="ECO:0000313" key="8">
    <source>
        <dbReference type="EMBL" id="WEU39757.1"/>
    </source>
</evidence>
<dbReference type="GO" id="GO:0046872">
    <property type="term" value="F:metal ion binding"/>
    <property type="evidence" value="ECO:0007669"/>
    <property type="project" value="UniProtKB-KW"/>
</dbReference>
<feature type="transmembrane region" description="Helical" evidence="7">
    <location>
        <begin position="108"/>
        <end position="127"/>
    </location>
</feature>
<dbReference type="Pfam" id="PF00348">
    <property type="entry name" value="polyprenyl_synt"/>
    <property type="match status" value="1"/>
</dbReference>
<dbReference type="Gene3D" id="1.10.600.10">
    <property type="entry name" value="Farnesyl Diphosphate Synthase"/>
    <property type="match status" value="1"/>
</dbReference>
<keyword evidence="7" id="KW-0812">Transmembrane</keyword>
<keyword evidence="7" id="KW-1133">Transmembrane helix</keyword>
<proteinExistence type="inferred from homology"/>
<evidence type="ECO:0000256" key="5">
    <source>
        <dbReference type="ARBA" id="ARBA00022842"/>
    </source>
</evidence>
<dbReference type="PANTHER" id="PTHR12001">
    <property type="entry name" value="GERANYLGERANYL PYROPHOSPHATE SYNTHASE"/>
    <property type="match status" value="1"/>
</dbReference>
<accession>A0AAF0D134</accession>
<reference evidence="8" key="2">
    <citation type="journal article" date="2022" name="Nat. Microbiol.">
        <title>A closed Candidatus Odinarchaeum chromosome exposes Asgard archaeal viruses.</title>
        <authorList>
            <person name="Tamarit D."/>
            <person name="Caceres E.F."/>
            <person name="Krupovic M."/>
            <person name="Nijland R."/>
            <person name="Eme L."/>
            <person name="Robinson N.P."/>
            <person name="Ettema T.J.G."/>
        </authorList>
    </citation>
    <scope>NUCLEOTIDE SEQUENCE</scope>
    <source>
        <strain evidence="8">LCB_4</strain>
    </source>
</reference>
<dbReference type="SUPFAM" id="SSF48576">
    <property type="entry name" value="Terpenoid synthases"/>
    <property type="match status" value="1"/>
</dbReference>
<keyword evidence="3 6" id="KW-0808">Transferase</keyword>
<keyword evidence="4" id="KW-0479">Metal-binding</keyword>
<evidence type="ECO:0000313" key="9">
    <source>
        <dbReference type="Proteomes" id="UP000186851"/>
    </source>
</evidence>
<name>A0AAF0D134_ODILC</name>
<gene>
    <name evidence="8" type="ORF">OdinLCB4_004550</name>
</gene>
<dbReference type="PANTHER" id="PTHR12001:SF85">
    <property type="entry name" value="SHORT CHAIN ISOPRENYL DIPHOSPHATE SYNTHASE"/>
    <property type="match status" value="1"/>
</dbReference>
<dbReference type="PROSITE" id="PS00444">
    <property type="entry name" value="POLYPRENYL_SYNTHASE_2"/>
    <property type="match status" value="1"/>
</dbReference>
<evidence type="ECO:0000256" key="2">
    <source>
        <dbReference type="ARBA" id="ARBA00006706"/>
    </source>
</evidence>
<organism evidence="8 9">
    <name type="scientific">Odinarchaeota yellowstonii (strain LCB_4)</name>
    <dbReference type="NCBI Taxonomy" id="1841599"/>
    <lineage>
        <taxon>Archaea</taxon>
        <taxon>Promethearchaeati</taxon>
        <taxon>Candidatus Odinarchaeota</taxon>
        <taxon>Candidatus Odinarchaeia</taxon>
        <taxon>Candidatus Odinarchaeales</taxon>
        <taxon>Candidatus Odinarchaeaceae</taxon>
        <taxon>Candidatus Odinarchaeum</taxon>
    </lineage>
</organism>
<evidence type="ECO:0000256" key="6">
    <source>
        <dbReference type="RuleBase" id="RU004466"/>
    </source>
</evidence>